<evidence type="ECO:0000256" key="3">
    <source>
        <dbReference type="ARBA" id="ARBA00023163"/>
    </source>
</evidence>
<dbReference type="Proteomes" id="UP000294543">
    <property type="component" value="Unassembled WGS sequence"/>
</dbReference>
<keyword evidence="6" id="KW-1185">Reference proteome</keyword>
<dbReference type="InterPro" id="IPR036271">
    <property type="entry name" value="Tet_transcr_reg_TetR-rel_C_sf"/>
</dbReference>
<name>A0A4R4W315_9ACTN</name>
<dbReference type="OrthoDB" id="9806334at2"/>
<dbReference type="AlphaFoldDB" id="A0A4R4W315"/>
<accession>A0A4R4W315</accession>
<dbReference type="RefSeq" id="WP_132516990.1">
    <property type="nucleotide sequence ID" value="NZ_SMKP01000191.1"/>
</dbReference>
<keyword evidence="1" id="KW-0805">Transcription regulation</keyword>
<sequence>MQIKPKPSRDSVVNAARRAQIVKAAIDTIAELGYDRASFARITERAGLSSPRLISYHFAGKDDLIKAIVEDVYRAGAAYMTGRMEAQATAAGRLRAYLEANLEFLRDHPREIAALTEVGPHLRDRSGAPYTSAGHQEPGVRGLEELLREGQRGGEFRDFDPRAMAVMIRGAIEAAASRVSGPHALDLASYAREAVTTFLAATAATGEPPR</sequence>
<reference evidence="5 6" key="1">
    <citation type="submission" date="2019-03" db="EMBL/GenBank/DDBJ databases">
        <title>Draft genome sequences of novel Actinobacteria.</title>
        <authorList>
            <person name="Sahin N."/>
            <person name="Ay H."/>
            <person name="Saygin H."/>
        </authorList>
    </citation>
    <scope>NUCLEOTIDE SEQUENCE [LARGE SCALE GENOMIC DNA]</scope>
    <source>
        <strain evidence="5 6">KC712</strain>
    </source>
</reference>
<dbReference type="EMBL" id="SMKP01000191">
    <property type="protein sequence ID" value="TDD12969.1"/>
    <property type="molecule type" value="Genomic_DNA"/>
</dbReference>
<protein>
    <submittedName>
        <fullName evidence="5">TetR family transcriptional regulator</fullName>
    </submittedName>
</protein>
<keyword evidence="2" id="KW-0238">DNA-binding</keyword>
<dbReference type="SUPFAM" id="SSF46689">
    <property type="entry name" value="Homeodomain-like"/>
    <property type="match status" value="1"/>
</dbReference>
<comment type="caution">
    <text evidence="5">The sequence shown here is derived from an EMBL/GenBank/DDBJ whole genome shotgun (WGS) entry which is preliminary data.</text>
</comment>
<evidence type="ECO:0000256" key="2">
    <source>
        <dbReference type="ARBA" id="ARBA00023125"/>
    </source>
</evidence>
<dbReference type="Pfam" id="PF00440">
    <property type="entry name" value="TetR_N"/>
    <property type="match status" value="1"/>
</dbReference>
<evidence type="ECO:0000313" key="5">
    <source>
        <dbReference type="EMBL" id="TDD12969.1"/>
    </source>
</evidence>
<keyword evidence="3" id="KW-0804">Transcription</keyword>
<dbReference type="GO" id="GO:0003700">
    <property type="term" value="F:DNA-binding transcription factor activity"/>
    <property type="evidence" value="ECO:0007669"/>
    <property type="project" value="TreeGrafter"/>
</dbReference>
<dbReference type="PANTHER" id="PTHR30055">
    <property type="entry name" value="HTH-TYPE TRANSCRIPTIONAL REGULATOR RUTR"/>
    <property type="match status" value="1"/>
</dbReference>
<evidence type="ECO:0000256" key="1">
    <source>
        <dbReference type="ARBA" id="ARBA00023015"/>
    </source>
</evidence>
<dbReference type="PANTHER" id="PTHR30055:SF234">
    <property type="entry name" value="HTH-TYPE TRANSCRIPTIONAL REGULATOR BETI"/>
    <property type="match status" value="1"/>
</dbReference>
<dbReference type="Gene3D" id="1.10.357.10">
    <property type="entry name" value="Tetracycline Repressor, domain 2"/>
    <property type="match status" value="1"/>
</dbReference>
<organism evidence="5 6">
    <name type="scientific">Nonomuraea diastatica</name>
    <dbReference type="NCBI Taxonomy" id="1848329"/>
    <lineage>
        <taxon>Bacteria</taxon>
        <taxon>Bacillati</taxon>
        <taxon>Actinomycetota</taxon>
        <taxon>Actinomycetes</taxon>
        <taxon>Streptosporangiales</taxon>
        <taxon>Streptosporangiaceae</taxon>
        <taxon>Nonomuraea</taxon>
    </lineage>
</organism>
<dbReference type="SUPFAM" id="SSF48498">
    <property type="entry name" value="Tetracyclin repressor-like, C-terminal domain"/>
    <property type="match status" value="1"/>
</dbReference>
<dbReference type="GO" id="GO:0000976">
    <property type="term" value="F:transcription cis-regulatory region binding"/>
    <property type="evidence" value="ECO:0007669"/>
    <property type="project" value="TreeGrafter"/>
</dbReference>
<dbReference type="InterPro" id="IPR050109">
    <property type="entry name" value="HTH-type_TetR-like_transc_reg"/>
</dbReference>
<dbReference type="InterPro" id="IPR001647">
    <property type="entry name" value="HTH_TetR"/>
</dbReference>
<gene>
    <name evidence="5" type="ORF">E1294_42865</name>
</gene>
<evidence type="ECO:0000313" key="6">
    <source>
        <dbReference type="Proteomes" id="UP000294543"/>
    </source>
</evidence>
<feature type="domain" description="HTH tetR-type" evidence="4">
    <location>
        <begin position="21"/>
        <end position="68"/>
    </location>
</feature>
<proteinExistence type="predicted"/>
<dbReference type="InterPro" id="IPR009057">
    <property type="entry name" value="Homeodomain-like_sf"/>
</dbReference>
<dbReference type="Gene3D" id="1.10.10.60">
    <property type="entry name" value="Homeodomain-like"/>
    <property type="match status" value="1"/>
</dbReference>
<evidence type="ECO:0000259" key="4">
    <source>
        <dbReference type="Pfam" id="PF00440"/>
    </source>
</evidence>